<dbReference type="Gene3D" id="1.10.10.10">
    <property type="entry name" value="Winged helix-like DNA-binding domain superfamily/Winged helix DNA-binding domain"/>
    <property type="match status" value="1"/>
</dbReference>
<dbReference type="EMBL" id="BMMT01000002">
    <property type="protein sequence ID" value="GGI76332.1"/>
    <property type="molecule type" value="Genomic_DNA"/>
</dbReference>
<name>A0A917JPC5_9PSEU</name>
<accession>A0A917JPC5</accession>
<evidence type="ECO:0000313" key="3">
    <source>
        <dbReference type="Proteomes" id="UP000597989"/>
    </source>
</evidence>
<feature type="compositionally biased region" description="Polar residues" evidence="1">
    <location>
        <begin position="127"/>
        <end position="136"/>
    </location>
</feature>
<reference evidence="2 3" key="1">
    <citation type="journal article" date="2014" name="Int. J. Syst. Evol. Microbiol.">
        <title>Complete genome sequence of Corynebacterium casei LMG S-19264T (=DSM 44701T), isolated from a smear-ripened cheese.</title>
        <authorList>
            <consortium name="US DOE Joint Genome Institute (JGI-PGF)"/>
            <person name="Walter F."/>
            <person name="Albersmeier A."/>
            <person name="Kalinowski J."/>
            <person name="Ruckert C."/>
        </authorList>
    </citation>
    <scope>NUCLEOTIDE SEQUENCE [LARGE SCALE GENOMIC DNA]</scope>
    <source>
        <strain evidence="2 3">CGMCC 4.7206</strain>
    </source>
</reference>
<dbReference type="PRINTS" id="PR00778">
    <property type="entry name" value="HTHARSR"/>
</dbReference>
<dbReference type="InterPro" id="IPR036390">
    <property type="entry name" value="WH_DNA-bd_sf"/>
</dbReference>
<dbReference type="GO" id="GO:0003700">
    <property type="term" value="F:DNA-binding transcription factor activity"/>
    <property type="evidence" value="ECO:0007669"/>
    <property type="project" value="InterPro"/>
</dbReference>
<dbReference type="CDD" id="cd00090">
    <property type="entry name" value="HTH_ARSR"/>
    <property type="match status" value="1"/>
</dbReference>
<evidence type="ECO:0008006" key="4">
    <source>
        <dbReference type="Google" id="ProtNLM"/>
    </source>
</evidence>
<proteinExistence type="predicted"/>
<evidence type="ECO:0000313" key="2">
    <source>
        <dbReference type="EMBL" id="GGI76332.1"/>
    </source>
</evidence>
<feature type="region of interest" description="Disordered" evidence="1">
    <location>
        <begin position="1"/>
        <end position="25"/>
    </location>
</feature>
<dbReference type="SUPFAM" id="SSF46785">
    <property type="entry name" value="Winged helix' DNA-binding domain"/>
    <property type="match status" value="1"/>
</dbReference>
<dbReference type="InterPro" id="IPR036388">
    <property type="entry name" value="WH-like_DNA-bd_sf"/>
</dbReference>
<sequence>MSPAAAARRKQPEPAGLPDPLPEPAADELRLETVFAALADPLRMEVVRRLLLESEEFDHPCGWFGFDRPKSSLTHHFRALREAGLIRSASTARNAAATSASTTSTPASRACSTSSPPGTASEGCPSPSRSAKGSPD</sequence>
<feature type="compositionally biased region" description="Low complexity" evidence="1">
    <location>
        <begin position="89"/>
        <end position="117"/>
    </location>
</feature>
<comment type="caution">
    <text evidence="2">The sequence shown here is derived from an EMBL/GenBank/DDBJ whole genome shotgun (WGS) entry which is preliminary data.</text>
</comment>
<evidence type="ECO:0000256" key="1">
    <source>
        <dbReference type="SAM" id="MobiDB-lite"/>
    </source>
</evidence>
<organism evidence="2 3">
    <name type="scientific">Saccharopolyspora thermophila</name>
    <dbReference type="NCBI Taxonomy" id="89367"/>
    <lineage>
        <taxon>Bacteria</taxon>
        <taxon>Bacillati</taxon>
        <taxon>Actinomycetota</taxon>
        <taxon>Actinomycetes</taxon>
        <taxon>Pseudonocardiales</taxon>
        <taxon>Pseudonocardiaceae</taxon>
        <taxon>Saccharopolyspora</taxon>
    </lineage>
</organism>
<protein>
    <recommendedName>
        <fullName evidence="4">ArsR family transcriptional regulator</fullName>
    </recommendedName>
</protein>
<gene>
    <name evidence="2" type="ORF">GCM10011581_11780</name>
</gene>
<dbReference type="AlphaFoldDB" id="A0A917JPC5"/>
<dbReference type="InterPro" id="IPR011991">
    <property type="entry name" value="ArsR-like_HTH"/>
</dbReference>
<dbReference type="InterPro" id="IPR001845">
    <property type="entry name" value="HTH_ArsR_DNA-bd_dom"/>
</dbReference>
<dbReference type="Proteomes" id="UP000597989">
    <property type="component" value="Unassembled WGS sequence"/>
</dbReference>
<feature type="region of interest" description="Disordered" evidence="1">
    <location>
        <begin position="89"/>
        <end position="136"/>
    </location>
</feature>